<dbReference type="PANTHER" id="PTHR30337:SF7">
    <property type="entry name" value="PHOSPHOESTERASE"/>
    <property type="match status" value="1"/>
</dbReference>
<dbReference type="InterPro" id="IPR041796">
    <property type="entry name" value="Mre11_N"/>
</dbReference>
<proteinExistence type="predicted"/>
<keyword evidence="1" id="KW-0378">Hydrolase</keyword>
<accession>A0A2T4JAF3</accession>
<dbReference type="Proteomes" id="UP000241899">
    <property type="component" value="Unassembled WGS sequence"/>
</dbReference>
<evidence type="ECO:0000313" key="3">
    <source>
        <dbReference type="EMBL" id="PTE14890.1"/>
    </source>
</evidence>
<dbReference type="InterPro" id="IPR004843">
    <property type="entry name" value="Calcineurin-like_PHP"/>
</dbReference>
<keyword evidence="3" id="KW-0269">Exonuclease</keyword>
<dbReference type="CDD" id="cd00840">
    <property type="entry name" value="MPP_Mre11_N"/>
    <property type="match status" value="1"/>
</dbReference>
<evidence type="ECO:0000259" key="2">
    <source>
        <dbReference type="Pfam" id="PF00149"/>
    </source>
</evidence>
<organism evidence="3 4">
    <name type="scientific">Phaeovulum veldkampii DSM 11550</name>
    <dbReference type="NCBI Taxonomy" id="1185920"/>
    <lineage>
        <taxon>Bacteria</taxon>
        <taxon>Pseudomonadati</taxon>
        <taxon>Pseudomonadota</taxon>
        <taxon>Alphaproteobacteria</taxon>
        <taxon>Rhodobacterales</taxon>
        <taxon>Paracoccaceae</taxon>
        <taxon>Phaeovulum</taxon>
    </lineage>
</organism>
<protein>
    <submittedName>
        <fullName evidence="3">DNA repair exonuclease</fullName>
    </submittedName>
</protein>
<dbReference type="RefSeq" id="WP_107326054.1">
    <property type="nucleotide sequence ID" value="NZ_NHSP01000037.1"/>
</dbReference>
<name>A0A2T4JAF3_9RHOB</name>
<comment type="caution">
    <text evidence="3">The sequence shown here is derived from an EMBL/GenBank/DDBJ whole genome shotgun (WGS) entry which is preliminary data.</text>
</comment>
<dbReference type="EMBL" id="PZKF01000053">
    <property type="protein sequence ID" value="PTE14890.1"/>
    <property type="molecule type" value="Genomic_DNA"/>
</dbReference>
<sequence>MAFRFVHTADIHLDSPLRSLALRDRALGDLIGTATRTAFVRIVDLCLDEAVDALLIAGDLYDGDQTSMKTARFLAQQLGRLDAAGVAVFMIRGNHDALSRITRELVLPASVTVFGARAGVRIIEKGGRPVAIHGISFGRPQAPDSLLERFLPPVPGAVNIGMLHTSLAGAPGHDPYAPCALTDLQATGFDYWALGHVHQRAVYPGRALVVMPGMPQGRDIGEAGEKSVTLVTVADDGTLREECRTTAVAQFERVEVAAAGLIDWRDLVAALGAALRAARRDHGADHLVLRPVLTGATPLAWRLLRDLDLLQAEAVAVAEGLGSVWIDKLENHCRAGEGAVSAGPLADLAALIDTGALAHPAVTGAAAEVTTDLLRALPRDLRALLGDTPEATGAACAALLREGAAEVLARLAEGEGGQDADRPA</sequence>
<keyword evidence="3" id="KW-0540">Nuclease</keyword>
<dbReference type="PANTHER" id="PTHR30337">
    <property type="entry name" value="COMPONENT OF ATP-DEPENDENT DSDNA EXONUCLEASE"/>
    <property type="match status" value="1"/>
</dbReference>
<dbReference type="InterPro" id="IPR050535">
    <property type="entry name" value="DNA_Repair-Maintenance_Comp"/>
</dbReference>
<keyword evidence="4" id="KW-1185">Reference proteome</keyword>
<dbReference type="Gene3D" id="3.60.21.10">
    <property type="match status" value="1"/>
</dbReference>
<dbReference type="OrthoDB" id="9773856at2"/>
<gene>
    <name evidence="3" type="ORF">C5F46_14505</name>
</gene>
<dbReference type="InterPro" id="IPR029052">
    <property type="entry name" value="Metallo-depent_PP-like"/>
</dbReference>
<feature type="domain" description="Calcineurin-like phosphoesterase" evidence="2">
    <location>
        <begin position="3"/>
        <end position="199"/>
    </location>
</feature>
<dbReference type="AlphaFoldDB" id="A0A2T4JAF3"/>
<evidence type="ECO:0000313" key="4">
    <source>
        <dbReference type="Proteomes" id="UP000241899"/>
    </source>
</evidence>
<reference evidence="3 4" key="1">
    <citation type="submission" date="2018-03" db="EMBL/GenBank/DDBJ databases">
        <title>Rhodobacter veldkampii.</title>
        <authorList>
            <person name="Meyer T.E."/>
            <person name="Miller S."/>
            <person name="Lodha T."/>
            <person name="Gandham S."/>
            <person name="Chintalapati S."/>
            <person name="Chintalapati V.R."/>
        </authorList>
    </citation>
    <scope>NUCLEOTIDE SEQUENCE [LARGE SCALE GENOMIC DNA]</scope>
    <source>
        <strain evidence="3 4">DSM 11550</strain>
    </source>
</reference>
<dbReference type="Pfam" id="PF00149">
    <property type="entry name" value="Metallophos"/>
    <property type="match status" value="1"/>
</dbReference>
<evidence type="ECO:0000256" key="1">
    <source>
        <dbReference type="ARBA" id="ARBA00022801"/>
    </source>
</evidence>
<dbReference type="SUPFAM" id="SSF56300">
    <property type="entry name" value="Metallo-dependent phosphatases"/>
    <property type="match status" value="1"/>
</dbReference>
<dbReference type="GO" id="GO:0004527">
    <property type="term" value="F:exonuclease activity"/>
    <property type="evidence" value="ECO:0007669"/>
    <property type="project" value="UniProtKB-KW"/>
</dbReference>